<dbReference type="Proteomes" id="UP001294444">
    <property type="component" value="Unassembled WGS sequence"/>
</dbReference>
<sequence>MWSSDYESQMKRQESQPFFSGYLLFMHDAFVDLPYDAAWEDSPPSSSAQTVAQLRGMTFAALEWVSLRYGRPMWMAENLTSINKPRFGPVSLLRVYKDVLHLTNLGDDKEGGKRYLMELLKVTFGTRKIKRFPRNVQHDAAQEELSIVETEGLDEPVCSALAAYIFRAQTRMHWNYAAGNFTAFCYNGDKDNRPVNCFGCLATVIFLAASGIAHEIFSTDRPLSYRFKTPVDDILERQINGLLDPIPFWRLIDVLLNRNMPQAWKPGEPLPLGTLADGWIRQCAWMAEDSGREKWSLVIPVHRGKEFAFHPFEPDWLEYVIVRVRPPRTDLEKDHQDCTNMQEVQKETGPADSMQASDDRHTLPSLNNEHPDQQSDLPPSAEKLHAADDASTEAVLTWSRVEEHRTVAATNKDRGDAEGQSKIGYRSHMVVSIDFTFPVSAPWLDRVIDPPEKDTNQKQMTDIEQVYVNKSDHLERHDLWLSGNGDKKSFLDDNRCALFGTIHPEFMKRVVKMATTMETAE</sequence>
<comment type="caution">
    <text evidence="2">The sequence shown here is derived from an EMBL/GenBank/DDBJ whole genome shotgun (WGS) entry which is preliminary data.</text>
</comment>
<dbReference type="AlphaFoldDB" id="A0AAJ4XLG4"/>
<name>A0AAJ4XLG4_9BASI</name>
<dbReference type="EMBL" id="OAPG01000006">
    <property type="protein sequence ID" value="SNX84529.1"/>
    <property type="molecule type" value="Genomic_DNA"/>
</dbReference>
<feature type="region of interest" description="Disordered" evidence="1">
    <location>
        <begin position="343"/>
        <end position="389"/>
    </location>
</feature>
<evidence type="ECO:0000256" key="1">
    <source>
        <dbReference type="SAM" id="MobiDB-lite"/>
    </source>
</evidence>
<accession>A0AAJ4XLG4</accession>
<proteinExistence type="predicted"/>
<reference evidence="2" key="1">
    <citation type="submission" date="2023-10" db="EMBL/GenBank/DDBJ databases">
        <authorList>
            <person name="Guldener U."/>
        </authorList>
    </citation>
    <scope>NUCLEOTIDE SEQUENCE</scope>
    <source>
        <strain evidence="2">Mp4</strain>
    </source>
</reference>
<evidence type="ECO:0000313" key="3">
    <source>
        <dbReference type="Proteomes" id="UP001294444"/>
    </source>
</evidence>
<protein>
    <submittedName>
        <fullName evidence="2">Uncharacterized protein</fullName>
    </submittedName>
</protein>
<gene>
    <name evidence="2" type="ORF">MEPE_03238</name>
</gene>
<evidence type="ECO:0000313" key="2">
    <source>
        <dbReference type="EMBL" id="SNX84529.1"/>
    </source>
</evidence>
<keyword evidence="3" id="KW-1185">Reference proteome</keyword>
<organism evidence="2 3">
    <name type="scientific">Melanopsichium pennsylvanicum</name>
    <dbReference type="NCBI Taxonomy" id="63383"/>
    <lineage>
        <taxon>Eukaryota</taxon>
        <taxon>Fungi</taxon>
        <taxon>Dikarya</taxon>
        <taxon>Basidiomycota</taxon>
        <taxon>Ustilaginomycotina</taxon>
        <taxon>Ustilaginomycetes</taxon>
        <taxon>Ustilaginales</taxon>
        <taxon>Ustilaginaceae</taxon>
        <taxon>Melanopsichium</taxon>
    </lineage>
</organism>